<organism evidence="2 3">
    <name type="scientific">Blautia ammoniilytica</name>
    <dbReference type="NCBI Taxonomy" id="2981782"/>
    <lineage>
        <taxon>Bacteria</taxon>
        <taxon>Bacillati</taxon>
        <taxon>Bacillota</taxon>
        <taxon>Clostridia</taxon>
        <taxon>Lachnospirales</taxon>
        <taxon>Lachnospiraceae</taxon>
        <taxon>Blautia</taxon>
    </lineage>
</organism>
<proteinExistence type="predicted"/>
<evidence type="ECO:0000313" key="3">
    <source>
        <dbReference type="Proteomes" id="UP001652409"/>
    </source>
</evidence>
<keyword evidence="1" id="KW-1133">Transmembrane helix</keyword>
<feature type="transmembrane region" description="Helical" evidence="1">
    <location>
        <begin position="12"/>
        <end position="28"/>
    </location>
</feature>
<feature type="transmembrane region" description="Helical" evidence="1">
    <location>
        <begin position="188"/>
        <end position="206"/>
    </location>
</feature>
<protein>
    <submittedName>
        <fullName evidence="2">Phosphatase PAP2 family protein</fullName>
    </submittedName>
</protein>
<comment type="caution">
    <text evidence="2">The sequence shown here is derived from an EMBL/GenBank/DDBJ whole genome shotgun (WGS) entry which is preliminary data.</text>
</comment>
<dbReference type="RefSeq" id="WP_158420627.1">
    <property type="nucleotide sequence ID" value="NZ_JAOQJL010000004.1"/>
</dbReference>
<keyword evidence="1" id="KW-0472">Membrane</keyword>
<feature type="transmembrane region" description="Helical" evidence="1">
    <location>
        <begin position="48"/>
        <end position="74"/>
    </location>
</feature>
<feature type="transmembrane region" description="Helical" evidence="1">
    <location>
        <begin position="86"/>
        <end position="104"/>
    </location>
</feature>
<sequence length="231" mass="27594">MIKFIKKYRHGLVIAIYALLYLITFNYLENRTVFSYQYHVIDTVFDSYIPFCEYFIVPYLLWFPYMIMTIWYFIFKNNNKKEYYQLIFNLMMGMTIFLIVSYVYPNVLHLRPHEFPRDNIFTDLVKFIYRTDTPTNVLPSIHVFNSLAIHMSLSNCQSLKDRKGVRIGSLTLTILIIMSTMFLKQHSVIDVCLGSTLALFGYLFFYPQKTTVHAHKKVVFESISKEKHRKF</sequence>
<reference evidence="2 3" key="1">
    <citation type="journal article" date="2021" name="ISME Commun">
        <title>Automated analysis of genomic sequences facilitates high-throughput and comprehensive description of bacteria.</title>
        <authorList>
            <person name="Hitch T.C.A."/>
        </authorList>
    </citation>
    <scope>NUCLEOTIDE SEQUENCE [LARGE SCALE GENOMIC DNA]</scope>
    <source>
        <strain evidence="2 3">Sanger_23</strain>
    </source>
</reference>
<evidence type="ECO:0000256" key="1">
    <source>
        <dbReference type="SAM" id="Phobius"/>
    </source>
</evidence>
<evidence type="ECO:0000313" key="2">
    <source>
        <dbReference type="EMBL" id="MCU6764396.1"/>
    </source>
</evidence>
<dbReference type="InterPro" id="IPR036938">
    <property type="entry name" value="PAP2/HPO_sf"/>
</dbReference>
<accession>A0ABT2TRN3</accession>
<dbReference type="EMBL" id="JAOQJL010000004">
    <property type="protein sequence ID" value="MCU6764396.1"/>
    <property type="molecule type" value="Genomic_DNA"/>
</dbReference>
<keyword evidence="1" id="KW-0812">Transmembrane</keyword>
<name>A0ABT2TRN3_9FIRM</name>
<dbReference type="SUPFAM" id="SSF48317">
    <property type="entry name" value="Acid phosphatase/Vanadium-dependent haloperoxidase"/>
    <property type="match status" value="1"/>
</dbReference>
<keyword evidence="3" id="KW-1185">Reference proteome</keyword>
<gene>
    <name evidence="2" type="ORF">OCV61_03105</name>
</gene>
<dbReference type="Proteomes" id="UP001652409">
    <property type="component" value="Unassembled WGS sequence"/>
</dbReference>